<organism evidence="8">
    <name type="scientific">Ostreococcus tauri</name>
    <name type="common">Marine green alga</name>
    <dbReference type="NCBI Taxonomy" id="70448"/>
    <lineage>
        <taxon>Eukaryota</taxon>
        <taxon>Viridiplantae</taxon>
        <taxon>Chlorophyta</taxon>
        <taxon>Mamiellophyceae</taxon>
        <taxon>Mamiellales</taxon>
        <taxon>Bathycoccaceae</taxon>
        <taxon>Ostreococcus</taxon>
    </lineage>
</organism>
<feature type="compositionally biased region" description="Basic residues" evidence="6">
    <location>
        <begin position="1"/>
        <end position="22"/>
    </location>
</feature>
<dbReference type="Proteomes" id="UP000195557">
    <property type="component" value="Unassembled WGS sequence"/>
</dbReference>
<feature type="region of interest" description="Disordered" evidence="6">
    <location>
        <begin position="249"/>
        <end position="301"/>
    </location>
</feature>
<dbReference type="SUPFAM" id="SSF50978">
    <property type="entry name" value="WD40 repeat-like"/>
    <property type="match status" value="1"/>
</dbReference>
<dbReference type="SMART" id="SM00320">
    <property type="entry name" value="WD40"/>
    <property type="match status" value="4"/>
</dbReference>
<gene>
    <name evidence="8" type="ORF">BE221DRAFT_69922</name>
</gene>
<accession>A0A1Y5IDY5</accession>
<dbReference type="eggNOG" id="KOG1007">
    <property type="taxonomic scope" value="Eukaryota"/>
</dbReference>
<feature type="domain" description="EIPR1-like beta-propeller" evidence="7">
    <location>
        <begin position="512"/>
        <end position="631"/>
    </location>
</feature>
<feature type="region of interest" description="Disordered" evidence="6">
    <location>
        <begin position="1"/>
        <end position="103"/>
    </location>
</feature>
<dbReference type="PANTHER" id="PTHR14205">
    <property type="entry name" value="WD-REPEAT PROTEIN"/>
    <property type="match status" value="1"/>
</dbReference>
<protein>
    <submittedName>
        <fullName evidence="8">WD40-repeat-containing domain protein</fullName>
    </submittedName>
</protein>
<dbReference type="InterPro" id="IPR040323">
    <property type="entry name" value="EIPR1"/>
</dbReference>
<dbReference type="InterPro" id="IPR001680">
    <property type="entry name" value="WD40_rpt"/>
</dbReference>
<dbReference type="PROSITE" id="PS50082">
    <property type="entry name" value="WD_REPEATS_2"/>
    <property type="match status" value="1"/>
</dbReference>
<feature type="repeat" description="WD" evidence="4">
    <location>
        <begin position="599"/>
        <end position="631"/>
    </location>
</feature>
<feature type="compositionally biased region" description="Basic residues" evidence="6">
    <location>
        <begin position="30"/>
        <end position="48"/>
    </location>
</feature>
<comment type="similarity">
    <text evidence="1">Belongs to the WD repeat EIPR1 family.</text>
</comment>
<dbReference type="InterPro" id="IPR036322">
    <property type="entry name" value="WD40_repeat_dom_sf"/>
</dbReference>
<keyword evidence="5" id="KW-0175">Coiled coil</keyword>
<feature type="coiled-coil region" evidence="5">
    <location>
        <begin position="106"/>
        <end position="147"/>
    </location>
</feature>
<feature type="compositionally biased region" description="Basic and acidic residues" evidence="6">
    <location>
        <begin position="49"/>
        <end position="65"/>
    </location>
</feature>
<dbReference type="PANTHER" id="PTHR14205:SF15">
    <property type="entry name" value="EARP AND GARP COMPLEX-INTERACTING PROTEIN 1"/>
    <property type="match status" value="1"/>
</dbReference>
<evidence type="ECO:0000256" key="5">
    <source>
        <dbReference type="SAM" id="Coils"/>
    </source>
</evidence>
<evidence type="ECO:0000256" key="3">
    <source>
        <dbReference type="ARBA" id="ARBA00022737"/>
    </source>
</evidence>
<dbReference type="Gene3D" id="2.130.10.10">
    <property type="entry name" value="YVTN repeat-like/Quinoprotein amine dehydrogenase"/>
    <property type="match status" value="1"/>
</dbReference>
<dbReference type="AlphaFoldDB" id="A0A1Y5IDY5"/>
<proteinExistence type="inferred from homology"/>
<dbReference type="GO" id="GO:0016567">
    <property type="term" value="P:protein ubiquitination"/>
    <property type="evidence" value="ECO:0007669"/>
    <property type="project" value="TreeGrafter"/>
</dbReference>
<reference evidence="8" key="1">
    <citation type="submission" date="2017-04" db="EMBL/GenBank/DDBJ databases">
        <title>Population genomics of picophytoplankton unveils novel chromosome hypervariability.</title>
        <authorList>
            <consortium name="DOE Joint Genome Institute"/>
            <person name="Blanc-Mathieu R."/>
            <person name="Krasovec M."/>
            <person name="Hebrard M."/>
            <person name="Yau S."/>
            <person name="Desgranges E."/>
            <person name="Martin J."/>
            <person name="Schackwitz W."/>
            <person name="Kuo A."/>
            <person name="Salin G."/>
            <person name="Donnadieu C."/>
            <person name="Desdevises Y."/>
            <person name="Sanchez-Ferandin S."/>
            <person name="Moreau H."/>
            <person name="Rivals E."/>
            <person name="Grigoriev I.V."/>
            <person name="Grimsley N."/>
            <person name="Eyre-Walker A."/>
            <person name="Piganeau G."/>
        </authorList>
    </citation>
    <scope>NUCLEOTIDE SEQUENCE [LARGE SCALE GENOMIC DNA]</scope>
    <source>
        <strain evidence="8">RCC 1115</strain>
    </source>
</reference>
<sequence length="705" mass="75895">MPRRLRKRLKSNAFVKRLKPQKKPSAPPRRLPRRPRWLKSARRKKPREHRGEGQERHGGDGKEGEGGSGGESRGRGRGEGDPCPQARKPVHAHSRQVIPAPLSNEVSTLRSRISQLELQLEEKTNECVQLTNDLDKAKDIILQLRSEMVSVGMSSQKVSTTQHGLGDVTRTAQSASAMLGDTTNLVRMGSSTSLLSNGAGFGEREISTSASTGTAASFVERRRHAPAAARSAAAWIGATSGLPPSFAAMAAQGSQRPPEPPSAPPGMNGYGAPPGMGQVNPLGTPPSMKNMAPPPGMGHPSTWSPGIQEEFPHLGMISDLPHDDAQSVVMTTLDLGARARAIVAAPSDDASHGDERALQSSTFYVPTNALREANALRVITLSADTRSPTVSRSVSLEHRACEDIDVDASGSTIVVAYEHVGLETRRTRGAATVSASTGTTTDLRLNPGISASEEREFETVKCAKFNANTGGLATVDEFKFRSWSRRDDGAFACASAGETRSDGTRSEVMGGMNTTQDGVGTGSWDPHGGESFACGVDSDVVVFDARSGGRAQTIERAHVQQTRDVQHNPNRPHEMMTCGDDGLLKFWDARAHERALKVVSGHEHWIWRCAYNPVYDALTLTASSDGTTRVWCDDDALPNDSKPSKARRDRSSSVRCVARRVARDSVSVRACAWSSADPWTHASVAADGLVTFNDVPREEKYRILL</sequence>
<evidence type="ECO:0000313" key="8">
    <source>
        <dbReference type="EMBL" id="OUS47778.1"/>
    </source>
</evidence>
<evidence type="ECO:0000256" key="4">
    <source>
        <dbReference type="PROSITE-ProRule" id="PRU00221"/>
    </source>
</evidence>
<dbReference type="Pfam" id="PF23609">
    <property type="entry name" value="Beta-prop_EIPR1"/>
    <property type="match status" value="1"/>
</dbReference>
<evidence type="ECO:0000256" key="2">
    <source>
        <dbReference type="ARBA" id="ARBA00022574"/>
    </source>
</evidence>
<dbReference type="InterPro" id="IPR059104">
    <property type="entry name" value="Beta-prop_EIPR1-like"/>
</dbReference>
<evidence type="ECO:0000259" key="7">
    <source>
        <dbReference type="Pfam" id="PF23609"/>
    </source>
</evidence>
<keyword evidence="2 4" id="KW-0853">WD repeat</keyword>
<evidence type="ECO:0000256" key="1">
    <source>
        <dbReference type="ARBA" id="ARBA00005672"/>
    </source>
</evidence>
<dbReference type="EMBL" id="KZ155776">
    <property type="protein sequence ID" value="OUS47778.1"/>
    <property type="molecule type" value="Genomic_DNA"/>
</dbReference>
<keyword evidence="3" id="KW-0677">Repeat</keyword>
<evidence type="ECO:0000256" key="6">
    <source>
        <dbReference type="SAM" id="MobiDB-lite"/>
    </source>
</evidence>
<name>A0A1Y5IDY5_OSTTA</name>
<dbReference type="InterPro" id="IPR015943">
    <property type="entry name" value="WD40/YVTN_repeat-like_dom_sf"/>
</dbReference>